<proteinExistence type="predicted"/>
<name>A0A849CB84_9NOCA</name>
<accession>A0A849CB84</accession>
<dbReference type="InterPro" id="IPR010982">
    <property type="entry name" value="Lambda_DNA-bd_dom_sf"/>
</dbReference>
<dbReference type="CDD" id="cd00093">
    <property type="entry name" value="HTH_XRE"/>
    <property type="match status" value="1"/>
</dbReference>
<reference evidence="3 4" key="1">
    <citation type="submission" date="2020-05" db="EMBL/GenBank/DDBJ databases">
        <title>MicrobeNet Type strains.</title>
        <authorList>
            <person name="Nicholson A.C."/>
        </authorList>
    </citation>
    <scope>NUCLEOTIDE SEQUENCE [LARGE SCALE GENOMIC DNA]</scope>
    <source>
        <strain evidence="3 4">JCM 3224</strain>
    </source>
</reference>
<feature type="region of interest" description="Disordered" evidence="1">
    <location>
        <begin position="1"/>
        <end position="25"/>
    </location>
</feature>
<evidence type="ECO:0000313" key="3">
    <source>
        <dbReference type="EMBL" id="NNH73525.1"/>
    </source>
</evidence>
<dbReference type="InterPro" id="IPR001387">
    <property type="entry name" value="Cro/C1-type_HTH"/>
</dbReference>
<sequence>MASITANWPGNTATTYRSPSRSVSPSIPELCLSTSNRTYSRGWSAVNHARRNRWKIPDEHRADPDYIAAADAFALAQAVYNRRTALGVTPTELARRAGMTQPQVSRLEGGDVTPNLPLLHRLSIALEAELQLSFKGEELAVEFIGRAA</sequence>
<gene>
    <name evidence="3" type="ORF">HLB23_27335</name>
</gene>
<dbReference type="GO" id="GO:0003677">
    <property type="term" value="F:DNA binding"/>
    <property type="evidence" value="ECO:0007669"/>
    <property type="project" value="InterPro"/>
</dbReference>
<dbReference type="SMART" id="SM00530">
    <property type="entry name" value="HTH_XRE"/>
    <property type="match status" value="1"/>
</dbReference>
<feature type="domain" description="HTH cro/C1-type" evidence="2">
    <location>
        <begin position="79"/>
        <end position="133"/>
    </location>
</feature>
<dbReference type="PROSITE" id="PS50943">
    <property type="entry name" value="HTH_CROC1"/>
    <property type="match status" value="1"/>
</dbReference>
<dbReference type="Gene3D" id="1.10.260.40">
    <property type="entry name" value="lambda repressor-like DNA-binding domains"/>
    <property type="match status" value="1"/>
</dbReference>
<dbReference type="Pfam" id="PF01381">
    <property type="entry name" value="HTH_3"/>
    <property type="match status" value="1"/>
</dbReference>
<comment type="caution">
    <text evidence="3">The sequence shown here is derived from an EMBL/GenBank/DDBJ whole genome shotgun (WGS) entry which is preliminary data.</text>
</comment>
<protein>
    <submittedName>
        <fullName evidence="3">Helix-turn-helix domain-containing protein</fullName>
    </submittedName>
</protein>
<keyword evidence="4" id="KW-1185">Reference proteome</keyword>
<dbReference type="SUPFAM" id="SSF47413">
    <property type="entry name" value="lambda repressor-like DNA-binding domains"/>
    <property type="match status" value="1"/>
</dbReference>
<feature type="compositionally biased region" description="Polar residues" evidence="1">
    <location>
        <begin position="1"/>
        <end position="16"/>
    </location>
</feature>
<evidence type="ECO:0000259" key="2">
    <source>
        <dbReference type="PROSITE" id="PS50943"/>
    </source>
</evidence>
<dbReference type="EMBL" id="JABELX010000010">
    <property type="protein sequence ID" value="NNH73525.1"/>
    <property type="molecule type" value="Genomic_DNA"/>
</dbReference>
<dbReference type="AlphaFoldDB" id="A0A849CB84"/>
<evidence type="ECO:0000313" key="4">
    <source>
        <dbReference type="Proteomes" id="UP000586827"/>
    </source>
</evidence>
<evidence type="ECO:0000256" key="1">
    <source>
        <dbReference type="SAM" id="MobiDB-lite"/>
    </source>
</evidence>
<dbReference type="Proteomes" id="UP000586827">
    <property type="component" value="Unassembled WGS sequence"/>
</dbReference>
<organism evidence="3 4">
    <name type="scientific">Nocardia uniformis</name>
    <dbReference type="NCBI Taxonomy" id="53432"/>
    <lineage>
        <taxon>Bacteria</taxon>
        <taxon>Bacillati</taxon>
        <taxon>Actinomycetota</taxon>
        <taxon>Actinomycetes</taxon>
        <taxon>Mycobacteriales</taxon>
        <taxon>Nocardiaceae</taxon>
        <taxon>Nocardia</taxon>
    </lineage>
</organism>